<dbReference type="EC" id="2.7.13.3" evidence="2"/>
<comment type="catalytic activity">
    <reaction evidence="1">
        <text>ATP + protein L-histidine = ADP + protein N-phospho-L-histidine.</text>
        <dbReference type="EC" id="2.7.13.3"/>
    </reaction>
</comment>
<dbReference type="GO" id="GO:0006355">
    <property type="term" value="P:regulation of DNA-templated transcription"/>
    <property type="evidence" value="ECO:0007669"/>
    <property type="project" value="InterPro"/>
</dbReference>
<dbReference type="InterPro" id="IPR013767">
    <property type="entry name" value="PAS_fold"/>
</dbReference>
<comment type="caution">
    <text evidence="11">The sequence shown here is derived from an EMBL/GenBank/DDBJ whole genome shotgun (WGS) entry which is preliminary data.</text>
</comment>
<dbReference type="SUPFAM" id="SSF52172">
    <property type="entry name" value="CheY-like"/>
    <property type="match status" value="1"/>
</dbReference>
<dbReference type="CDD" id="cd00130">
    <property type="entry name" value="PAS"/>
    <property type="match status" value="2"/>
</dbReference>
<dbReference type="OrthoDB" id="9810730at2"/>
<dbReference type="RefSeq" id="WP_129122048.1">
    <property type="nucleotide sequence ID" value="NZ_PEIB01000009.1"/>
</dbReference>
<dbReference type="PROSITE" id="PS50110">
    <property type="entry name" value="RESPONSE_REGULATORY"/>
    <property type="match status" value="1"/>
</dbReference>
<dbReference type="InterPro" id="IPR000700">
    <property type="entry name" value="PAS-assoc_C"/>
</dbReference>
<evidence type="ECO:0000259" key="8">
    <source>
        <dbReference type="PROSITE" id="PS50110"/>
    </source>
</evidence>
<dbReference type="InterPro" id="IPR011006">
    <property type="entry name" value="CheY-like_superfamily"/>
</dbReference>
<feature type="modified residue" description="4-aspartylphosphate" evidence="5">
    <location>
        <position position="814"/>
    </location>
</feature>
<keyword evidence="3" id="KW-0808">Transferase</keyword>
<dbReference type="Gene3D" id="3.30.565.10">
    <property type="entry name" value="Histidine kinase-like ATPase, C-terminal domain"/>
    <property type="match status" value="1"/>
</dbReference>
<dbReference type="AlphaFoldDB" id="A0A4Q0YS14"/>
<organism evidence="11 12">
    <name type="scientific">Veronia nyctiphanis</name>
    <dbReference type="NCBI Taxonomy" id="1278244"/>
    <lineage>
        <taxon>Bacteria</taxon>
        <taxon>Pseudomonadati</taxon>
        <taxon>Pseudomonadota</taxon>
        <taxon>Gammaproteobacteria</taxon>
        <taxon>Vibrionales</taxon>
        <taxon>Vibrionaceae</taxon>
        <taxon>Veronia</taxon>
    </lineage>
</organism>
<dbReference type="CDD" id="cd00082">
    <property type="entry name" value="HisKA"/>
    <property type="match status" value="1"/>
</dbReference>
<dbReference type="Gene3D" id="3.40.50.2300">
    <property type="match status" value="1"/>
</dbReference>
<dbReference type="SMART" id="SM00388">
    <property type="entry name" value="HisKA"/>
    <property type="match status" value="1"/>
</dbReference>
<dbReference type="SUPFAM" id="SSF55874">
    <property type="entry name" value="ATPase domain of HSP90 chaperone/DNA topoisomerase II/histidine kinase"/>
    <property type="match status" value="1"/>
</dbReference>
<feature type="transmembrane region" description="Helical" evidence="6">
    <location>
        <begin position="124"/>
        <end position="146"/>
    </location>
</feature>
<evidence type="ECO:0000259" key="9">
    <source>
        <dbReference type="PROSITE" id="PS50112"/>
    </source>
</evidence>
<dbReference type="InterPro" id="IPR001789">
    <property type="entry name" value="Sig_transdc_resp-reg_receiver"/>
</dbReference>
<dbReference type="PROSITE" id="PS50113">
    <property type="entry name" value="PAC"/>
    <property type="match status" value="2"/>
</dbReference>
<dbReference type="PROSITE" id="PS50112">
    <property type="entry name" value="PAS"/>
    <property type="match status" value="2"/>
</dbReference>
<dbReference type="InterPro" id="IPR000014">
    <property type="entry name" value="PAS"/>
</dbReference>
<proteinExistence type="predicted"/>
<feature type="domain" description="PAC" evidence="10">
    <location>
        <begin position="346"/>
        <end position="396"/>
    </location>
</feature>
<evidence type="ECO:0000259" key="10">
    <source>
        <dbReference type="PROSITE" id="PS50113"/>
    </source>
</evidence>
<keyword evidence="4" id="KW-0418">Kinase</keyword>
<feature type="transmembrane region" description="Helical" evidence="6">
    <location>
        <begin position="68"/>
        <end position="90"/>
    </location>
</feature>
<name>A0A4Q0YS14_9GAMM</name>
<dbReference type="GO" id="GO:0000155">
    <property type="term" value="F:phosphorelay sensor kinase activity"/>
    <property type="evidence" value="ECO:0007669"/>
    <property type="project" value="InterPro"/>
</dbReference>
<evidence type="ECO:0000259" key="7">
    <source>
        <dbReference type="PROSITE" id="PS50109"/>
    </source>
</evidence>
<dbReference type="PANTHER" id="PTHR43047">
    <property type="entry name" value="TWO-COMPONENT HISTIDINE PROTEIN KINASE"/>
    <property type="match status" value="1"/>
</dbReference>
<dbReference type="InterPro" id="IPR036097">
    <property type="entry name" value="HisK_dim/P_sf"/>
</dbReference>
<feature type="transmembrane region" description="Helical" evidence="6">
    <location>
        <begin position="193"/>
        <end position="215"/>
    </location>
</feature>
<evidence type="ECO:0000313" key="11">
    <source>
        <dbReference type="EMBL" id="RXJ73445.1"/>
    </source>
</evidence>
<sequence length="1073" mass="120656">MTLLETLQNFYRSGISSELVIDPLIDPWLIILALLFGFNNVSSALHFRPQQQSVRGQSFFKLHAINGVTLAIGIWVVQGLCLIAMTPAAFVLSVSPFLWALVPLVIVCLFSTHQTAYGHDVSRLAGLMILSMVGIAAAHFLALVSLPAINISNQRLPIFLFGLVTASVLFSLGYWHGLIKAREHSDFLPMTKALLSGIAICLAIIVLNVSTAQLIDVVNLPEPRDVLSMDRVQAGTVLVAVSIVTYVAALANFFHFVAKKRHRILKTHTESLETMIQTVQDGVIAVNSAGLVTLFNPAAEMLFGWSAKEVIGRNVRMLIGDEHRYRHDEYINRFFRNQTDSSIIGKSRELTAMKKNGMTFPIRLTLGFSQRDAEDVFIATVCDISEQRQQTQSLRENAKQYRTLIANLPALTFREMTRGRRQMVYVSDSAKQLTGFTASALTGEHGGGSFVDHVHEDDQAHYMEKREEVIRQCCHYEVEYRFVTRNEEVKWLLEVGHSYRSEDGGTWIDGLIFDVSERKQKELVMNNKVEQASRLTESKSSFLNNMGTEFRTPLNSMLGLADVLLESVKEPEQRQHLEVMRRSGNALLTLINDAMEASRFESRAVSLEMSEFSLLQLCQQIEFIARETSDSATLDIQLDYSSLLNEHFIGDARRLKQLLHNMVRNTLIVAPGGGIRLHVYPWEDGVRLAVSGYSSLPESASEAELNQSISSKLMVHLVELMDGFLWYDVKGRTSIIYADIPLACAKSEVNAVSKLEATGFLNPVEIVVVDRLARNQKEISAILLKKGARVQTFTTLSAAVNAMETNPPDMLLIDAYEEGVSEWKGLQGEEQAIEPDKLIPQIIGMAVSADPTPIDQWLARGFDQLIQKPVDTDAMYLALRNCVDQGVDQQKITPISLKPTEATRALFNQHLAMQHWQNKPLFAKVLDGFWTRYHDFPNQLQKETKASERLSQTIKRVRASSLCMGFERYEHWLDNAYRALQNENATKFDEAVQQLESCLSESYEKAFAYLGIRPSFPERDQPKATPSLTIIQGATTFIEALESGQLDEESYFTLILTLSVRLSPLSWRSLFWR</sequence>
<keyword evidence="6" id="KW-1133">Transmembrane helix</keyword>
<feature type="transmembrane region" description="Helical" evidence="6">
    <location>
        <begin position="235"/>
        <end position="258"/>
    </location>
</feature>
<dbReference type="SUPFAM" id="SSF55785">
    <property type="entry name" value="PYP-like sensor domain (PAS domain)"/>
    <property type="match status" value="2"/>
</dbReference>
<dbReference type="InterPro" id="IPR003661">
    <property type="entry name" value="HisK_dim/P_dom"/>
</dbReference>
<protein>
    <recommendedName>
        <fullName evidence="2">histidine kinase</fullName>
        <ecNumber evidence="2">2.7.13.3</ecNumber>
    </recommendedName>
</protein>
<feature type="transmembrane region" description="Helical" evidence="6">
    <location>
        <begin position="158"/>
        <end position="181"/>
    </location>
</feature>
<dbReference type="InterPro" id="IPR013655">
    <property type="entry name" value="PAS_fold_3"/>
</dbReference>
<keyword evidence="5" id="KW-0597">Phosphoprotein</keyword>
<keyword evidence="6" id="KW-0472">Membrane</keyword>
<dbReference type="NCBIfam" id="TIGR00229">
    <property type="entry name" value="sensory_box"/>
    <property type="match status" value="2"/>
</dbReference>
<feature type="transmembrane region" description="Helical" evidence="6">
    <location>
        <begin position="28"/>
        <end position="47"/>
    </location>
</feature>
<dbReference type="Pfam" id="PF00512">
    <property type="entry name" value="HisKA"/>
    <property type="match status" value="1"/>
</dbReference>
<accession>A0A4Q0YS14</accession>
<evidence type="ECO:0000256" key="1">
    <source>
        <dbReference type="ARBA" id="ARBA00000085"/>
    </source>
</evidence>
<feature type="domain" description="PAS" evidence="9">
    <location>
        <begin position="268"/>
        <end position="338"/>
    </location>
</feature>
<evidence type="ECO:0000256" key="6">
    <source>
        <dbReference type="SAM" id="Phobius"/>
    </source>
</evidence>
<reference evidence="11 12" key="1">
    <citation type="submission" date="2017-10" db="EMBL/GenBank/DDBJ databases">
        <title>Nyctiphanis sp. nov., isolated from the stomach of the euphausiid Nyctiphanes simplex (Hansen, 1911) in the Gulf of California.</title>
        <authorList>
            <person name="Gomez-Gil B."/>
            <person name="Aguilar-Mendez M."/>
            <person name="Lopez-Cortes A."/>
            <person name="Gomez-Gutierrez J."/>
            <person name="Roque A."/>
            <person name="Lang E."/>
            <person name="Gonzalez-Castillo A."/>
        </authorList>
    </citation>
    <scope>NUCLEOTIDE SEQUENCE [LARGE SCALE GENOMIC DNA]</scope>
    <source>
        <strain evidence="11 12">CAIM 600</strain>
    </source>
</reference>
<feature type="domain" description="Response regulatory" evidence="8">
    <location>
        <begin position="765"/>
        <end position="883"/>
    </location>
</feature>
<dbReference type="Proteomes" id="UP000290287">
    <property type="component" value="Unassembled WGS sequence"/>
</dbReference>
<dbReference type="Gene3D" id="1.10.287.130">
    <property type="match status" value="1"/>
</dbReference>
<dbReference type="Pfam" id="PF00989">
    <property type="entry name" value="PAS"/>
    <property type="match status" value="1"/>
</dbReference>
<dbReference type="SUPFAM" id="SSF47384">
    <property type="entry name" value="Homodimeric domain of signal transducing histidine kinase"/>
    <property type="match status" value="1"/>
</dbReference>
<dbReference type="EMBL" id="PEIB01000009">
    <property type="protein sequence ID" value="RXJ73445.1"/>
    <property type="molecule type" value="Genomic_DNA"/>
</dbReference>
<feature type="domain" description="PAC" evidence="10">
    <location>
        <begin position="476"/>
        <end position="527"/>
    </location>
</feature>
<dbReference type="InterPro" id="IPR036890">
    <property type="entry name" value="HATPase_C_sf"/>
</dbReference>
<gene>
    <name evidence="11" type="ORF">CS022_09345</name>
</gene>
<dbReference type="Gene3D" id="3.30.450.20">
    <property type="entry name" value="PAS domain"/>
    <property type="match status" value="2"/>
</dbReference>
<dbReference type="SMART" id="SM00091">
    <property type="entry name" value="PAS"/>
    <property type="match status" value="2"/>
</dbReference>
<keyword evidence="12" id="KW-1185">Reference proteome</keyword>
<feature type="domain" description="PAS" evidence="9">
    <location>
        <begin position="397"/>
        <end position="473"/>
    </location>
</feature>
<feature type="domain" description="Histidine kinase" evidence="7">
    <location>
        <begin position="545"/>
        <end position="744"/>
    </location>
</feature>
<evidence type="ECO:0000256" key="3">
    <source>
        <dbReference type="ARBA" id="ARBA00022679"/>
    </source>
</evidence>
<dbReference type="InterPro" id="IPR035965">
    <property type="entry name" value="PAS-like_dom_sf"/>
</dbReference>
<dbReference type="Pfam" id="PF08447">
    <property type="entry name" value="PAS_3"/>
    <property type="match status" value="1"/>
</dbReference>
<evidence type="ECO:0000256" key="4">
    <source>
        <dbReference type="ARBA" id="ARBA00022777"/>
    </source>
</evidence>
<dbReference type="PROSITE" id="PS50109">
    <property type="entry name" value="HIS_KIN"/>
    <property type="match status" value="1"/>
</dbReference>
<evidence type="ECO:0000256" key="5">
    <source>
        <dbReference type="PROSITE-ProRule" id="PRU00169"/>
    </source>
</evidence>
<evidence type="ECO:0000256" key="2">
    <source>
        <dbReference type="ARBA" id="ARBA00012438"/>
    </source>
</evidence>
<keyword evidence="6" id="KW-0812">Transmembrane</keyword>
<dbReference type="InterPro" id="IPR005467">
    <property type="entry name" value="His_kinase_dom"/>
</dbReference>
<feature type="transmembrane region" description="Helical" evidence="6">
    <location>
        <begin position="96"/>
        <end position="112"/>
    </location>
</feature>
<evidence type="ECO:0000313" key="12">
    <source>
        <dbReference type="Proteomes" id="UP000290287"/>
    </source>
</evidence>